<dbReference type="Pfam" id="PF00168">
    <property type="entry name" value="C2"/>
    <property type="match status" value="1"/>
</dbReference>
<dbReference type="SMART" id="SM00239">
    <property type="entry name" value="C2"/>
    <property type="match status" value="1"/>
</dbReference>
<dbReference type="EMBL" id="CP136895">
    <property type="protein sequence ID" value="WOL12001.1"/>
    <property type="molecule type" value="Genomic_DNA"/>
</dbReference>
<protein>
    <recommendedName>
        <fullName evidence="1">C2 domain-containing protein</fullName>
    </recommendedName>
</protein>
<dbReference type="InterPro" id="IPR035892">
    <property type="entry name" value="C2_domain_sf"/>
</dbReference>
<dbReference type="CDD" id="cd00030">
    <property type="entry name" value="C2"/>
    <property type="match status" value="1"/>
</dbReference>
<evidence type="ECO:0000313" key="3">
    <source>
        <dbReference type="Proteomes" id="UP001327560"/>
    </source>
</evidence>
<gene>
    <name evidence="2" type="ORF">Cni_G20765</name>
</gene>
<dbReference type="PROSITE" id="PS50004">
    <property type="entry name" value="C2"/>
    <property type="match status" value="1"/>
</dbReference>
<dbReference type="SUPFAM" id="SSF49562">
    <property type="entry name" value="C2 domain (Calcium/lipid-binding domain, CaLB)"/>
    <property type="match status" value="1"/>
</dbReference>
<keyword evidence="3" id="KW-1185">Reference proteome</keyword>
<dbReference type="InterPro" id="IPR000008">
    <property type="entry name" value="C2_dom"/>
</dbReference>
<feature type="domain" description="C2" evidence="1">
    <location>
        <begin position="6"/>
        <end position="132"/>
    </location>
</feature>
<reference evidence="2 3" key="1">
    <citation type="submission" date="2023-10" db="EMBL/GenBank/DDBJ databases">
        <title>Chromosome-scale genome assembly provides insights into flower coloration mechanisms of Canna indica.</title>
        <authorList>
            <person name="Li C."/>
        </authorList>
    </citation>
    <scope>NUCLEOTIDE SEQUENCE [LARGE SCALE GENOMIC DNA]</scope>
    <source>
        <tissue evidence="2">Flower</tissue>
    </source>
</reference>
<dbReference type="Proteomes" id="UP001327560">
    <property type="component" value="Chromosome 6"/>
</dbReference>
<dbReference type="PANTHER" id="PTHR31208">
    <property type="entry name" value="EXPRESSED PROTEIN"/>
    <property type="match status" value="1"/>
</dbReference>
<dbReference type="Gene3D" id="2.60.40.150">
    <property type="entry name" value="C2 domain"/>
    <property type="match status" value="1"/>
</dbReference>
<dbReference type="AlphaFoldDB" id="A0AAQ3QK27"/>
<dbReference type="PANTHER" id="PTHR31208:SF3">
    <property type="entry name" value="OS01G0953500 PROTEIN"/>
    <property type="match status" value="1"/>
</dbReference>
<evidence type="ECO:0000259" key="1">
    <source>
        <dbReference type="PROSITE" id="PS50004"/>
    </source>
</evidence>
<sequence>MDSFEGTARFCYNPSSEGMREEAFSGLLNVYIHHARNIHNICIYANQDVYAKFSLTCSPDEALSTRIVNGGGQNPQFDEHLKIKVTQPDSVLKCEIWMLSRVKNYMEDQLLGFTLVPVSLVAAAEGRLTQDFTLTSTDLFHSPAGTVRLTLSLDTSFSAISAIAVQSTLNSSISSEVVILNPAEYATIEFPDINAAKENQQMVSESFDMELHKPSRSPESNIPFLHLGASGQLMQDHDMNVNFDEDNNGSLGSFDGGIINSGQFSTSSTTSMSDDKTTAESVGKKIQVPGSSSIEFHQISGASPDTPTSKNKIVIEKGNESKVYSKEDSMSAAKEHDTVQLGSVFTSPLGNINLEAEQNGMQQQIVDMYVKSMQQFTESLANMKLPVNVDRPATKEGGDVIQTENKVESKKKDGSRVFYGSRAFF</sequence>
<evidence type="ECO:0000313" key="2">
    <source>
        <dbReference type="EMBL" id="WOL12001.1"/>
    </source>
</evidence>
<name>A0AAQ3QK27_9LILI</name>
<proteinExistence type="predicted"/>
<accession>A0AAQ3QK27</accession>
<organism evidence="2 3">
    <name type="scientific">Canna indica</name>
    <name type="common">Indian-shot</name>
    <dbReference type="NCBI Taxonomy" id="4628"/>
    <lineage>
        <taxon>Eukaryota</taxon>
        <taxon>Viridiplantae</taxon>
        <taxon>Streptophyta</taxon>
        <taxon>Embryophyta</taxon>
        <taxon>Tracheophyta</taxon>
        <taxon>Spermatophyta</taxon>
        <taxon>Magnoliopsida</taxon>
        <taxon>Liliopsida</taxon>
        <taxon>Zingiberales</taxon>
        <taxon>Cannaceae</taxon>
        <taxon>Canna</taxon>
    </lineage>
</organism>